<feature type="coiled-coil region" evidence="1">
    <location>
        <begin position="261"/>
        <end position="288"/>
    </location>
</feature>
<dbReference type="EMBL" id="JADEXP010000561">
    <property type="protein sequence ID" value="MBE9070855.1"/>
    <property type="molecule type" value="Genomic_DNA"/>
</dbReference>
<evidence type="ECO:0000259" key="3">
    <source>
        <dbReference type="Pfam" id="PF13614"/>
    </source>
</evidence>
<dbReference type="SUPFAM" id="SSF52540">
    <property type="entry name" value="P-loop containing nucleoside triphosphate hydrolases"/>
    <property type="match status" value="1"/>
</dbReference>
<evidence type="ECO:0000256" key="1">
    <source>
        <dbReference type="SAM" id="Coils"/>
    </source>
</evidence>
<dbReference type="InterPro" id="IPR029464">
    <property type="entry name" value="HSDR_N"/>
</dbReference>
<dbReference type="AlphaFoldDB" id="A0A929A0K0"/>
<protein>
    <submittedName>
        <fullName evidence="4">AAA family ATPase</fullName>
    </submittedName>
</protein>
<evidence type="ECO:0000313" key="4">
    <source>
        <dbReference type="EMBL" id="MBE9070855.1"/>
    </source>
</evidence>
<gene>
    <name evidence="4" type="ORF">IQ260_29910</name>
</gene>
<evidence type="ECO:0000259" key="2">
    <source>
        <dbReference type="Pfam" id="PF13588"/>
    </source>
</evidence>
<dbReference type="Pfam" id="PF13588">
    <property type="entry name" value="HSDR_N_2"/>
    <property type="match status" value="1"/>
</dbReference>
<dbReference type="PANTHER" id="PTHR13696">
    <property type="entry name" value="P-LOOP CONTAINING NUCLEOSIDE TRIPHOSPHATE HYDROLASE"/>
    <property type="match status" value="1"/>
</dbReference>
<reference evidence="4" key="1">
    <citation type="submission" date="2020-10" db="EMBL/GenBank/DDBJ databases">
        <authorList>
            <person name="Castelo-Branco R."/>
            <person name="Eusebio N."/>
            <person name="Adriana R."/>
            <person name="Vieira A."/>
            <person name="Brugerolle De Fraissinette N."/>
            <person name="Rezende De Castro R."/>
            <person name="Schneider M.P."/>
            <person name="Vasconcelos V."/>
            <person name="Leao P.N."/>
        </authorList>
    </citation>
    <scope>NUCLEOTIDE SEQUENCE</scope>
    <source>
        <strain evidence="4">LEGE 11479</strain>
    </source>
</reference>
<sequence length="445" mass="50574">MTDVKNFFNPELCCNETEVESKFIVHYLLPALGYTPGDWGQEVTLGNFRLDFLAIAYSFFPIKHKFRLVIEAKGPKASLDPHVRKLRQYQTRFQARYGLLTNGKKIRIYEWSKPDFELVMEFGGADIENHIEELRQLIGKDAKPKPRPSKSVTKEYRRHNMKTIAVYHNKGGVGKTTTVMNLAAALSRKGKRVLVIDLDAQANTTFAAGLVKFHDELEDDIKEAYIYHVILERNKFPLYEVARKTEFTKSGFDVVPSHIELMEKESELSEALTSLTRLEAKLNQVKDSYDVVLIDTPPSLNLYAKIALISADYLIIPSDLKPFANEGLRNVRNFIEGEINDFREAISKGPLQILGVLPSKISTASRFKQYTLPKMEAIIPTRYNFSLLGSRIFERRAVSAAIERTIPVGEMDIPDPVSIFDHEPSSQSAEEFEQLGNEIIQRVGI</sequence>
<feature type="domain" description="Type I restriction enzyme R protein N-terminal" evidence="2">
    <location>
        <begin position="23"/>
        <end position="113"/>
    </location>
</feature>
<dbReference type="PANTHER" id="PTHR13696:SF99">
    <property type="entry name" value="COBYRINIC ACID AC-DIAMIDE SYNTHASE"/>
    <property type="match status" value="1"/>
</dbReference>
<accession>A0A929A0K0</accession>
<keyword evidence="1" id="KW-0175">Coiled coil</keyword>
<dbReference type="CDD" id="cd02042">
    <property type="entry name" value="ParAB_family"/>
    <property type="match status" value="1"/>
</dbReference>
<keyword evidence="5" id="KW-1185">Reference proteome</keyword>
<dbReference type="InterPro" id="IPR027417">
    <property type="entry name" value="P-loop_NTPase"/>
</dbReference>
<comment type="caution">
    <text evidence="4">The sequence shown here is derived from an EMBL/GenBank/DDBJ whole genome shotgun (WGS) entry which is preliminary data.</text>
</comment>
<organism evidence="4 5">
    <name type="scientific">Leptolyngbya cf. ectocarpi LEGE 11479</name>
    <dbReference type="NCBI Taxonomy" id="1828722"/>
    <lineage>
        <taxon>Bacteria</taxon>
        <taxon>Bacillati</taxon>
        <taxon>Cyanobacteriota</taxon>
        <taxon>Cyanophyceae</taxon>
        <taxon>Leptolyngbyales</taxon>
        <taxon>Leptolyngbyaceae</taxon>
        <taxon>Leptolyngbya group</taxon>
        <taxon>Leptolyngbya</taxon>
    </lineage>
</organism>
<dbReference type="RefSeq" id="WP_193996690.1">
    <property type="nucleotide sequence ID" value="NZ_JADEXP010000561.1"/>
</dbReference>
<feature type="domain" description="AAA" evidence="3">
    <location>
        <begin position="161"/>
        <end position="338"/>
    </location>
</feature>
<dbReference type="InterPro" id="IPR050678">
    <property type="entry name" value="DNA_Partitioning_ATPase"/>
</dbReference>
<proteinExistence type="predicted"/>
<dbReference type="Pfam" id="PF13614">
    <property type="entry name" value="AAA_31"/>
    <property type="match status" value="1"/>
</dbReference>
<dbReference type="Gene3D" id="3.40.50.300">
    <property type="entry name" value="P-loop containing nucleotide triphosphate hydrolases"/>
    <property type="match status" value="1"/>
</dbReference>
<name>A0A929A0K0_LEPEC</name>
<evidence type="ECO:0000313" key="5">
    <source>
        <dbReference type="Proteomes" id="UP000615026"/>
    </source>
</evidence>
<dbReference type="Proteomes" id="UP000615026">
    <property type="component" value="Unassembled WGS sequence"/>
</dbReference>
<dbReference type="InterPro" id="IPR025669">
    <property type="entry name" value="AAA_dom"/>
</dbReference>